<evidence type="ECO:0000256" key="2">
    <source>
        <dbReference type="ARBA" id="ARBA00022801"/>
    </source>
</evidence>
<keyword evidence="2" id="KW-0378">Hydrolase</keyword>
<accession>A0ABN7RYK4</accession>
<evidence type="ECO:0000256" key="4">
    <source>
        <dbReference type="ARBA" id="ARBA00022840"/>
    </source>
</evidence>
<evidence type="ECO:0000259" key="7">
    <source>
        <dbReference type="PROSITE" id="PS51192"/>
    </source>
</evidence>
<dbReference type="PANTHER" id="PTHR12131">
    <property type="entry name" value="ATP-DEPENDENT RNA AND DNA HELICASE"/>
    <property type="match status" value="1"/>
</dbReference>
<keyword evidence="9" id="KW-1185">Reference proteome</keyword>
<dbReference type="InterPro" id="IPR011545">
    <property type="entry name" value="DEAD/DEAH_box_helicase_dom"/>
</dbReference>
<name>A0ABN7RYK4_OIKDI</name>
<feature type="region of interest" description="Disordered" evidence="6">
    <location>
        <begin position="82"/>
        <end position="106"/>
    </location>
</feature>
<evidence type="ECO:0000313" key="8">
    <source>
        <dbReference type="EMBL" id="CAG5086890.1"/>
    </source>
</evidence>
<dbReference type="EMBL" id="OU015568">
    <property type="protein sequence ID" value="CAG5086890.1"/>
    <property type="molecule type" value="Genomic_DNA"/>
</dbReference>
<proteinExistence type="predicted"/>
<keyword evidence="3" id="KW-0347">Helicase</keyword>
<dbReference type="InterPro" id="IPR050699">
    <property type="entry name" value="RNA-DNA_Helicase"/>
</dbReference>
<feature type="domain" description="Helicase ATP-binding" evidence="7">
    <location>
        <begin position="182"/>
        <end position="327"/>
    </location>
</feature>
<dbReference type="SUPFAM" id="SSF52540">
    <property type="entry name" value="P-loop containing nucleoside triphosphate hydrolases"/>
    <property type="match status" value="1"/>
</dbReference>
<dbReference type="Gene3D" id="3.40.50.300">
    <property type="entry name" value="P-loop containing nucleotide triphosphate hydrolases"/>
    <property type="match status" value="1"/>
</dbReference>
<protein>
    <submittedName>
        <fullName evidence="8">Oidioi.mRNA.OKI2018_I69.PAR.g11393.t3.cds</fullName>
    </submittedName>
</protein>
<keyword evidence="4" id="KW-0067">ATP-binding</keyword>
<reference evidence="8 9" key="1">
    <citation type="submission" date="2021-04" db="EMBL/GenBank/DDBJ databases">
        <authorList>
            <person name="Bliznina A."/>
        </authorList>
    </citation>
    <scope>NUCLEOTIDE SEQUENCE [LARGE SCALE GENOMIC DNA]</scope>
</reference>
<comment type="catalytic activity">
    <reaction evidence="5">
        <text>ATP + H2O = ADP + phosphate + H(+)</text>
        <dbReference type="Rhea" id="RHEA:13065"/>
        <dbReference type="ChEBI" id="CHEBI:15377"/>
        <dbReference type="ChEBI" id="CHEBI:15378"/>
        <dbReference type="ChEBI" id="CHEBI:30616"/>
        <dbReference type="ChEBI" id="CHEBI:43474"/>
        <dbReference type="ChEBI" id="CHEBI:456216"/>
        <dbReference type="EC" id="3.6.4.13"/>
    </reaction>
</comment>
<dbReference type="SMART" id="SM00487">
    <property type="entry name" value="DEXDc"/>
    <property type="match status" value="1"/>
</dbReference>
<organism evidence="8 9">
    <name type="scientific">Oikopleura dioica</name>
    <name type="common">Tunicate</name>
    <dbReference type="NCBI Taxonomy" id="34765"/>
    <lineage>
        <taxon>Eukaryota</taxon>
        <taxon>Metazoa</taxon>
        <taxon>Chordata</taxon>
        <taxon>Tunicata</taxon>
        <taxon>Appendicularia</taxon>
        <taxon>Copelata</taxon>
        <taxon>Oikopleuridae</taxon>
        <taxon>Oikopleura</taxon>
    </lineage>
</organism>
<dbReference type="InterPro" id="IPR014001">
    <property type="entry name" value="Helicase_ATP-bd"/>
</dbReference>
<dbReference type="PROSITE" id="PS51192">
    <property type="entry name" value="HELICASE_ATP_BIND_1"/>
    <property type="match status" value="1"/>
</dbReference>
<dbReference type="Proteomes" id="UP001158576">
    <property type="component" value="Chromosome PAR"/>
</dbReference>
<evidence type="ECO:0000256" key="6">
    <source>
        <dbReference type="SAM" id="MobiDB-lite"/>
    </source>
</evidence>
<dbReference type="PANTHER" id="PTHR12131:SF1">
    <property type="entry name" value="ATP-DEPENDENT RNA HELICASE SUPV3L1, MITOCHONDRIAL-RELATED"/>
    <property type="match status" value="1"/>
</dbReference>
<evidence type="ECO:0000256" key="3">
    <source>
        <dbReference type="ARBA" id="ARBA00022806"/>
    </source>
</evidence>
<dbReference type="Pfam" id="PF00270">
    <property type="entry name" value="DEAD"/>
    <property type="match status" value="1"/>
</dbReference>
<dbReference type="InterPro" id="IPR027417">
    <property type="entry name" value="P-loop_NTPase"/>
</dbReference>
<keyword evidence="1" id="KW-0547">Nucleotide-binding</keyword>
<gene>
    <name evidence="8" type="ORF">OKIOD_LOCUS2951</name>
</gene>
<evidence type="ECO:0000256" key="5">
    <source>
        <dbReference type="ARBA" id="ARBA00047984"/>
    </source>
</evidence>
<evidence type="ECO:0000256" key="1">
    <source>
        <dbReference type="ARBA" id="ARBA00022741"/>
    </source>
</evidence>
<evidence type="ECO:0000313" key="9">
    <source>
        <dbReference type="Proteomes" id="UP001158576"/>
    </source>
</evidence>
<sequence length="337" mass="38191">MGVIGNLTTGVPFLPGGFDLPEEKIEEKSDFDDMIDWNNLRKNPPGMLGMDFDKRTGDEMSLDDIMNQEAQEDTFNWIPKYRPDDGSLSEVPPVPEQASGEEDSAEQATEVIDALNISEVNPPSDKSQESIPDAPVVQEKQQVYMVNADKTIDVDSKPWSELLPDPAYKWPFELDYFQKRAVLCLEKHESVFVAAHTSAGKTVVAEYAIALSAKHMTRVIYTSPIKALSNQKFRDFRTTFQDVGLLTGDCQIKPEAGCLIMTTEILRSMLYAGSDVIRDLEWVIFDEVHYINDAERGVVWEELGGTHQKQENIRHEYFETPRSIGALFIYWQFHKDG</sequence>